<name>A0A0C3QIQ9_9AGAM</name>
<protein>
    <recommendedName>
        <fullName evidence="1">F-box domain-containing protein</fullName>
    </recommendedName>
</protein>
<feature type="domain" description="F-box" evidence="1">
    <location>
        <begin position="54"/>
        <end position="102"/>
    </location>
</feature>
<dbReference type="STRING" id="1051891.A0A0C3QIQ9"/>
<keyword evidence="3" id="KW-1185">Reference proteome</keyword>
<evidence type="ECO:0000313" key="2">
    <source>
        <dbReference type="EMBL" id="KIO32000.1"/>
    </source>
</evidence>
<evidence type="ECO:0000259" key="1">
    <source>
        <dbReference type="Pfam" id="PF12937"/>
    </source>
</evidence>
<dbReference type="OrthoDB" id="3226575at2759"/>
<dbReference type="Proteomes" id="UP000054248">
    <property type="component" value="Unassembled WGS sequence"/>
</dbReference>
<gene>
    <name evidence="2" type="ORF">M407DRAFT_19025</name>
</gene>
<dbReference type="EMBL" id="KN822958">
    <property type="protein sequence ID" value="KIO32000.1"/>
    <property type="molecule type" value="Genomic_DNA"/>
</dbReference>
<reference evidence="2 3" key="1">
    <citation type="submission" date="2014-04" db="EMBL/GenBank/DDBJ databases">
        <authorList>
            <consortium name="DOE Joint Genome Institute"/>
            <person name="Kuo A."/>
            <person name="Girlanda M."/>
            <person name="Perotto S."/>
            <person name="Kohler A."/>
            <person name="Nagy L.G."/>
            <person name="Floudas D."/>
            <person name="Copeland A."/>
            <person name="Barry K.W."/>
            <person name="Cichocki N."/>
            <person name="Veneault-Fourrey C."/>
            <person name="LaButti K."/>
            <person name="Lindquist E.A."/>
            <person name="Lipzen A."/>
            <person name="Lundell T."/>
            <person name="Morin E."/>
            <person name="Murat C."/>
            <person name="Sun H."/>
            <person name="Tunlid A."/>
            <person name="Henrissat B."/>
            <person name="Grigoriev I.V."/>
            <person name="Hibbett D.S."/>
            <person name="Martin F."/>
            <person name="Nordberg H.P."/>
            <person name="Cantor M.N."/>
            <person name="Hua S.X."/>
        </authorList>
    </citation>
    <scope>NUCLEOTIDE SEQUENCE [LARGE SCALE GENOMIC DNA]</scope>
    <source>
        <strain evidence="2 3">MUT 4182</strain>
    </source>
</reference>
<dbReference type="InterPro" id="IPR032675">
    <property type="entry name" value="LRR_dom_sf"/>
</dbReference>
<dbReference type="InterPro" id="IPR036047">
    <property type="entry name" value="F-box-like_dom_sf"/>
</dbReference>
<dbReference type="Gene3D" id="3.80.10.10">
    <property type="entry name" value="Ribonuclease Inhibitor"/>
    <property type="match status" value="1"/>
</dbReference>
<accession>A0A0C3QIQ9</accession>
<dbReference type="SUPFAM" id="SSF81383">
    <property type="entry name" value="F-box domain"/>
    <property type="match status" value="1"/>
</dbReference>
<sequence length="565" mass="63446">MSDPTPEEVRALESQRTKQLQQTERSVGVMNTSLDNVAHSMIQAKRERNALLPINQLPTELLVHIFSVSIGTRSRRIYDLKAIASVAWRWNRIIKHTPMLWAVLDSTFPIKLVHTALQRAGDLPLTIRACWGLESWSTDSDMETLRMRTPGEDGLAFLTTVFLKVARWKHARLKLGTSLPSLLQYLERPAPLLERFSLKIQQGRGPSVDLFQGHCPSLAEIDISGLVVPWNSRIFQNLRSISIDDVWQHGPTVEEVIRLVGSPPRLKHFYIGGLLPGTQPQDILPVEVLHLESLTLSDVSATSTQHILSRIRAPRLNKLVVEPTLYVEDEYDLSTFFDVALSHFNPTIRSGIERAHTLHISIDWDGPNISICTRHAPGRGIPQIGDIMLDFYLKSVAEDLQLCLGLLLPSPPLCPPISLKITAGLNNIPESDLHWMLESEINNRITELCLQSAHNPHLLAFLCTGRSGGGIVKWPFPRVTMLALPREVSGKEALRLIRQRYAPTAEDFTRTQPANSDDFVYEPVDRLSQLRVEDIKFSEADYDRLVNTIVGKDILVGDSDSDSSD</sequence>
<reference evidence="3" key="2">
    <citation type="submission" date="2015-01" db="EMBL/GenBank/DDBJ databases">
        <title>Evolutionary Origins and Diversification of the Mycorrhizal Mutualists.</title>
        <authorList>
            <consortium name="DOE Joint Genome Institute"/>
            <consortium name="Mycorrhizal Genomics Consortium"/>
            <person name="Kohler A."/>
            <person name="Kuo A."/>
            <person name="Nagy L.G."/>
            <person name="Floudas D."/>
            <person name="Copeland A."/>
            <person name="Barry K.W."/>
            <person name="Cichocki N."/>
            <person name="Veneault-Fourrey C."/>
            <person name="LaButti K."/>
            <person name="Lindquist E.A."/>
            <person name="Lipzen A."/>
            <person name="Lundell T."/>
            <person name="Morin E."/>
            <person name="Murat C."/>
            <person name="Riley R."/>
            <person name="Ohm R."/>
            <person name="Sun H."/>
            <person name="Tunlid A."/>
            <person name="Henrissat B."/>
            <person name="Grigoriev I.V."/>
            <person name="Hibbett D.S."/>
            <person name="Martin F."/>
        </authorList>
    </citation>
    <scope>NUCLEOTIDE SEQUENCE [LARGE SCALE GENOMIC DNA]</scope>
    <source>
        <strain evidence="3">MUT 4182</strain>
    </source>
</reference>
<dbReference type="Pfam" id="PF12937">
    <property type="entry name" value="F-box-like"/>
    <property type="match status" value="1"/>
</dbReference>
<dbReference type="AlphaFoldDB" id="A0A0C3QIQ9"/>
<proteinExistence type="predicted"/>
<organism evidence="2 3">
    <name type="scientific">Tulasnella calospora MUT 4182</name>
    <dbReference type="NCBI Taxonomy" id="1051891"/>
    <lineage>
        <taxon>Eukaryota</taxon>
        <taxon>Fungi</taxon>
        <taxon>Dikarya</taxon>
        <taxon>Basidiomycota</taxon>
        <taxon>Agaricomycotina</taxon>
        <taxon>Agaricomycetes</taxon>
        <taxon>Cantharellales</taxon>
        <taxon>Tulasnellaceae</taxon>
        <taxon>Tulasnella</taxon>
    </lineage>
</organism>
<dbReference type="HOGENOM" id="CLU_035171_0_0_1"/>
<evidence type="ECO:0000313" key="3">
    <source>
        <dbReference type="Proteomes" id="UP000054248"/>
    </source>
</evidence>
<dbReference type="InterPro" id="IPR001810">
    <property type="entry name" value="F-box_dom"/>
</dbReference>